<dbReference type="Proteomes" id="UP000639859">
    <property type="component" value="Unassembled WGS sequence"/>
</dbReference>
<gene>
    <name evidence="1" type="ORF">I4Q42_08100</name>
</gene>
<protein>
    <recommendedName>
        <fullName evidence="3">CD-NTase-associated protein 12/Pycsar effector protein TIR domain-containing protein</fullName>
    </recommendedName>
</protein>
<dbReference type="Gene3D" id="3.40.50.450">
    <property type="match status" value="1"/>
</dbReference>
<dbReference type="EMBL" id="JADWOX010000004">
    <property type="protein sequence ID" value="MBI1683625.1"/>
    <property type="molecule type" value="Genomic_DNA"/>
</dbReference>
<evidence type="ECO:0000313" key="2">
    <source>
        <dbReference type="Proteomes" id="UP000639859"/>
    </source>
</evidence>
<reference evidence="1 2" key="1">
    <citation type="submission" date="2020-11" db="EMBL/GenBank/DDBJ databases">
        <title>genome sequence of strain KACC 18849.</title>
        <authorList>
            <person name="Gao J."/>
            <person name="Zhang X."/>
        </authorList>
    </citation>
    <scope>NUCLEOTIDE SEQUENCE [LARGE SCALE GENOMIC DNA]</scope>
    <source>
        <strain evidence="1 2">KACC 18849</strain>
    </source>
</reference>
<organism evidence="1 2">
    <name type="scientific">Caulobacter hibisci</name>
    <dbReference type="NCBI Taxonomy" id="2035993"/>
    <lineage>
        <taxon>Bacteria</taxon>
        <taxon>Pseudomonadati</taxon>
        <taxon>Pseudomonadota</taxon>
        <taxon>Alphaproteobacteria</taxon>
        <taxon>Caulobacterales</taxon>
        <taxon>Caulobacteraceae</taxon>
        <taxon>Caulobacter</taxon>
    </lineage>
</organism>
<accession>A0ABS0SXI6</accession>
<name>A0ABS0SXI6_9CAUL</name>
<keyword evidence="2" id="KW-1185">Reference proteome</keyword>
<proteinExistence type="predicted"/>
<dbReference type="RefSeq" id="WP_198575561.1">
    <property type="nucleotide sequence ID" value="NZ_JADWOX010000004.1"/>
</dbReference>
<dbReference type="NCBIfam" id="NF047389">
    <property type="entry name" value="ATPase_Sll1717"/>
    <property type="match status" value="1"/>
</dbReference>
<evidence type="ECO:0008006" key="3">
    <source>
        <dbReference type="Google" id="ProtNLM"/>
    </source>
</evidence>
<evidence type="ECO:0000313" key="1">
    <source>
        <dbReference type="EMBL" id="MBI1683625.1"/>
    </source>
</evidence>
<sequence>MSDKRSAFYAFPSNPAEVGQSIHSAKGILAQRAPDMNLHLWLENDISGRALTDPIFQKISEADYLVADITALNFNVTFEIGYAIGLGKRIFLTRSKVFSRQGELANRIGIFDTLGFQEYANEQDLATLLAGTGKDGALPIGTKVNSKAPIYVLQTPVPSQAMLAITGRIKKSRFQYKGFLPQEEPRLSAVKAVDDISAALGVVVPLLPADYQDAEVHNIRAAFAAGVAIGLGKATLILQPVGGPAPLDVRDLVKSYKHPDEIGDHIAELALQVTERIQEVDPLPITKGNLLAELSIGDPTAENELQTLAAYYVRTDQYGRASRGEVNMVVGRKGAGKTALFWQLTNQKRSNVQNIVVDLKPQGYQLIRLKEDVLDFLAEGARNHLITAFFEYVLFLEIAYKLLEKDKDKHIRDGRLYKPYQALNEVYRGGDAGEGDFSERLLNLSQKLASEFKAKRSGESEQRLTAAEVTELVHKNNIREIRSAISDYLEFKSETWVLFDNLDKGWSAQGIGTEDVLILRCLIDAARKVQRELQGDGHEFHCIVFVRNDVYQLLVERSADYGKESRAVLDWSDADLLREMMRRRLVRNGIPENTPFERVWSEICLSHYEGEETSQYFIERSLMRPRNLLKILGHALGFAVNLNRARIEEADIEKGMRAYSLDLITEADQELTDILGKETNLIYHFIGEGVEFRKDKLEALISSAGIDGADVLKVIEFLLYFGFIGVRIRDAEPKYIYTVGYDMKMLKVLIEKAGDAVVYLLNPAFHPGLN</sequence>
<comment type="caution">
    <text evidence="1">The sequence shown here is derived from an EMBL/GenBank/DDBJ whole genome shotgun (WGS) entry which is preliminary data.</text>
</comment>
<dbReference type="InterPro" id="IPR059206">
    <property type="entry name" value="Sll1717-like"/>
</dbReference>